<name>H1KBN1_METEX</name>
<evidence type="ECO:0000256" key="6">
    <source>
        <dbReference type="ARBA" id="ARBA00022729"/>
    </source>
</evidence>
<dbReference type="Gene3D" id="3.40.190.10">
    <property type="entry name" value="Periplasmic binding protein-like II"/>
    <property type="match status" value="2"/>
</dbReference>
<organism evidence="10 11">
    <name type="scientific">Methylorubrum extorquens DSM 13060</name>
    <dbReference type="NCBI Taxonomy" id="882800"/>
    <lineage>
        <taxon>Bacteria</taxon>
        <taxon>Pseudomonadati</taxon>
        <taxon>Pseudomonadota</taxon>
        <taxon>Alphaproteobacteria</taxon>
        <taxon>Hyphomicrobiales</taxon>
        <taxon>Methylobacteriaceae</taxon>
        <taxon>Methylorubrum</taxon>
    </lineage>
</organism>
<dbReference type="PATRIC" id="fig|882800.3.peg.43"/>
<comment type="subcellular location">
    <subcellularLocation>
        <location evidence="1">Periplasm</location>
    </subcellularLocation>
</comment>
<evidence type="ECO:0000256" key="9">
    <source>
        <dbReference type="SAM" id="SignalP"/>
    </source>
</evidence>
<evidence type="ECO:0000256" key="1">
    <source>
        <dbReference type="ARBA" id="ARBA00004418"/>
    </source>
</evidence>
<dbReference type="InterPro" id="IPR050490">
    <property type="entry name" value="Bact_solute-bd_prot1"/>
</dbReference>
<keyword evidence="7" id="KW-0574">Periplasm</keyword>
<dbReference type="EMBL" id="AGJK01000001">
    <property type="protein sequence ID" value="EHP95051.1"/>
    <property type="molecule type" value="Genomic_DNA"/>
</dbReference>
<dbReference type="AlphaFoldDB" id="H1KBN1"/>
<reference evidence="10 11" key="1">
    <citation type="submission" date="2011-09" db="EMBL/GenBank/DDBJ databases">
        <title>The draft genome of Methylobacterium extorquens DSM 13060.</title>
        <authorList>
            <consortium name="US DOE Joint Genome Institute (JGI-PGF)"/>
            <person name="Lucas S."/>
            <person name="Han J."/>
            <person name="Lapidus A."/>
            <person name="Cheng J.-F."/>
            <person name="Goodwin L."/>
            <person name="Pitluck S."/>
            <person name="Peters L."/>
            <person name="Land M.L."/>
            <person name="Hauser L."/>
            <person name="Koskimaki J."/>
            <person name="Halonen O."/>
            <person name="Pirttila A."/>
            <person name="Frank C."/>
            <person name="Woyke T.J."/>
        </authorList>
    </citation>
    <scope>NUCLEOTIDE SEQUENCE [LARGE SCALE GENOMIC DNA]</scope>
    <source>
        <strain evidence="10 11">DSM 13060</strain>
    </source>
</reference>
<evidence type="ECO:0000256" key="7">
    <source>
        <dbReference type="ARBA" id="ARBA00022764"/>
    </source>
</evidence>
<evidence type="ECO:0000313" key="10">
    <source>
        <dbReference type="EMBL" id="EHP95051.1"/>
    </source>
</evidence>
<evidence type="ECO:0000256" key="4">
    <source>
        <dbReference type="ARBA" id="ARBA00017470"/>
    </source>
</evidence>
<protein>
    <recommendedName>
        <fullName evidence="4">sn-glycerol-3-phosphate-binding periplasmic protein UgpB</fullName>
    </recommendedName>
</protein>
<evidence type="ECO:0000313" key="11">
    <source>
        <dbReference type="Proteomes" id="UP000004382"/>
    </source>
</evidence>
<comment type="function">
    <text evidence="8">Part of the ABC transporter complex UgpBAEC involved in sn-glycerol-3-phosphate (G3P) import. Binds G3P.</text>
</comment>
<keyword evidence="6 9" id="KW-0732">Signal</keyword>
<evidence type="ECO:0000256" key="3">
    <source>
        <dbReference type="ARBA" id="ARBA00011557"/>
    </source>
</evidence>
<evidence type="ECO:0000256" key="2">
    <source>
        <dbReference type="ARBA" id="ARBA00008520"/>
    </source>
</evidence>
<dbReference type="GO" id="GO:0042597">
    <property type="term" value="C:periplasmic space"/>
    <property type="evidence" value="ECO:0007669"/>
    <property type="project" value="UniProtKB-SubCell"/>
</dbReference>
<feature type="chain" id="PRO_5003551264" description="sn-glycerol-3-phosphate-binding periplasmic protein UgpB" evidence="9">
    <location>
        <begin position="27"/>
        <end position="443"/>
    </location>
</feature>
<proteinExistence type="inferred from homology"/>
<accession>H1KBN1</accession>
<feature type="signal peptide" evidence="9">
    <location>
        <begin position="1"/>
        <end position="26"/>
    </location>
</feature>
<gene>
    <name evidence="10" type="ORF">MetexDRAFT_0043</name>
</gene>
<dbReference type="InterPro" id="IPR006059">
    <property type="entry name" value="SBP"/>
</dbReference>
<comment type="similarity">
    <text evidence="2">Belongs to the bacterial solute-binding protein 1 family.</text>
</comment>
<dbReference type="PANTHER" id="PTHR43649">
    <property type="entry name" value="ARABINOSE-BINDING PROTEIN-RELATED"/>
    <property type="match status" value="1"/>
</dbReference>
<evidence type="ECO:0000256" key="5">
    <source>
        <dbReference type="ARBA" id="ARBA00022448"/>
    </source>
</evidence>
<keyword evidence="5" id="KW-0813">Transport</keyword>
<comment type="caution">
    <text evidence="10">The sequence shown here is derived from an EMBL/GenBank/DDBJ whole genome shotgun (WGS) entry which is preliminary data.</text>
</comment>
<dbReference type="Pfam" id="PF13416">
    <property type="entry name" value="SBP_bac_8"/>
    <property type="match status" value="1"/>
</dbReference>
<dbReference type="SUPFAM" id="SSF53850">
    <property type="entry name" value="Periplasmic binding protein-like II"/>
    <property type="match status" value="1"/>
</dbReference>
<evidence type="ECO:0000256" key="8">
    <source>
        <dbReference type="ARBA" id="ARBA00034473"/>
    </source>
</evidence>
<dbReference type="PANTHER" id="PTHR43649:SF31">
    <property type="entry name" value="SN-GLYCEROL-3-PHOSPHATE-BINDING PERIPLASMIC PROTEIN UGPB"/>
    <property type="match status" value="1"/>
</dbReference>
<comment type="subunit">
    <text evidence="3">The complex is composed of two ATP-binding proteins (UgpC), two transmembrane proteins (UgpA and UgpE) and a solute-binding protein (UgpB).</text>
</comment>
<dbReference type="Proteomes" id="UP000004382">
    <property type="component" value="Unassembled WGS sequence"/>
</dbReference>
<sequence length="443" mass="46562" precursor="true">MDTPGKPALRTLFLLAALIASVPAAAQTPIRVWHALSGPPRTALEAAATAFNQANPDYLVQPTAMQQSSSVLSKIGSELKLMSPKHPVLVVVSEASSGEMAGTPGLAYPVSDLLRDMAEPYDPNAFMPAVKASFSDASGSLLALPFLLTTPVLYYDAKAVQTAGFDPVRDLRTWNGLEQVAAKLSAGRGGACALAMQAPAWIAVENLMAMHDRPFASFDNGRAGADARIAVDVALAARHLGRLVDMARTGAYRARTEGVEPVGAFLGRACPMLLGTSGLLAHIRGRAQFEVGVMPVPFLDDVVNPPKPSLPGGFALWALRGRAPAENKGAARFAAFLASPDAQAWLAREIRSIPSTFEGWSRAQADGTVAAEPGLAVAAAELAGQMPTAASRSPRLQGKGDIEAYFDVAFDHAFQGLRQPHAALADAVVRSDALLREKATAER</sequence>